<reference evidence="6 7" key="1">
    <citation type="submission" date="2019-07" db="EMBL/GenBank/DDBJ databases">
        <title>Genome sequencing for Ferrovibrio sp. K5.</title>
        <authorList>
            <person name="Park S.-J."/>
        </authorList>
    </citation>
    <scope>NUCLEOTIDE SEQUENCE [LARGE SCALE GENOMIC DNA]</scope>
    <source>
        <strain evidence="6 7">K5</strain>
    </source>
</reference>
<evidence type="ECO:0000256" key="3">
    <source>
        <dbReference type="ARBA" id="ARBA00023163"/>
    </source>
</evidence>
<evidence type="ECO:0000313" key="7">
    <source>
        <dbReference type="Proteomes" id="UP000317496"/>
    </source>
</evidence>
<dbReference type="Pfam" id="PF01380">
    <property type="entry name" value="SIS"/>
    <property type="match status" value="1"/>
</dbReference>
<accession>A0A516H799</accession>
<keyword evidence="3" id="KW-0804">Transcription</keyword>
<dbReference type="PROSITE" id="PS51464">
    <property type="entry name" value="SIS"/>
    <property type="match status" value="1"/>
</dbReference>
<dbReference type="SUPFAM" id="SSF46689">
    <property type="entry name" value="Homeodomain-like"/>
    <property type="match status" value="1"/>
</dbReference>
<sequence>MSADPSLSDRIAQAFPSLPPQLQAAARFVLEHPDDVALLSMREQARRAGVPPVTMTRLARQLGFADYAAFRDLQATALRRPSHTAEFSHRAGRLQQRKAQSGDGALATQIGWATAEHIAGSHDEAGTAALIAAATLIETARKVYFLGLRSCHAVAFHAQYVHGLFRDNGVLLDGAGDTGFDALRHAGPGDVLVVISVEPYTTAAVERTAYAARLGMEVVAITDSRVSPVAALAQASILVPTDTPSFFHAITPAFAAAETLIALVAARSGEQALNAIRNAEHQLDAFSTYWSRRPQRRKPKA</sequence>
<evidence type="ECO:0000259" key="5">
    <source>
        <dbReference type="PROSITE" id="PS51464"/>
    </source>
</evidence>
<dbReference type="CDD" id="cd05013">
    <property type="entry name" value="SIS_RpiR"/>
    <property type="match status" value="1"/>
</dbReference>
<dbReference type="GO" id="GO:0097367">
    <property type="term" value="F:carbohydrate derivative binding"/>
    <property type="evidence" value="ECO:0007669"/>
    <property type="project" value="InterPro"/>
</dbReference>
<feature type="domain" description="SIS" evidence="5">
    <location>
        <begin position="133"/>
        <end position="275"/>
    </location>
</feature>
<dbReference type="GO" id="GO:0003700">
    <property type="term" value="F:DNA-binding transcription factor activity"/>
    <property type="evidence" value="ECO:0007669"/>
    <property type="project" value="InterPro"/>
</dbReference>
<dbReference type="PANTHER" id="PTHR30514:SF18">
    <property type="entry name" value="RPIR-FAMILY TRANSCRIPTIONAL REGULATOR"/>
    <property type="match status" value="1"/>
</dbReference>
<dbReference type="InterPro" id="IPR047640">
    <property type="entry name" value="RpiR-like"/>
</dbReference>
<evidence type="ECO:0000313" key="6">
    <source>
        <dbReference type="EMBL" id="QDO99612.1"/>
    </source>
</evidence>
<dbReference type="Gene3D" id="1.10.10.10">
    <property type="entry name" value="Winged helix-like DNA-binding domain superfamily/Winged helix DNA-binding domain"/>
    <property type="match status" value="1"/>
</dbReference>
<dbReference type="InterPro" id="IPR009057">
    <property type="entry name" value="Homeodomain-like_sf"/>
</dbReference>
<protein>
    <submittedName>
        <fullName evidence="6">MurR/RpiR family transcriptional regulator</fullName>
    </submittedName>
</protein>
<dbReference type="InterPro" id="IPR001347">
    <property type="entry name" value="SIS_dom"/>
</dbReference>
<keyword evidence="2" id="KW-0238">DNA-binding</keyword>
<dbReference type="GO" id="GO:1901135">
    <property type="term" value="P:carbohydrate derivative metabolic process"/>
    <property type="evidence" value="ECO:0007669"/>
    <property type="project" value="InterPro"/>
</dbReference>
<organism evidence="6 7">
    <name type="scientific">Ferrovibrio terrae</name>
    <dbReference type="NCBI Taxonomy" id="2594003"/>
    <lineage>
        <taxon>Bacteria</taxon>
        <taxon>Pseudomonadati</taxon>
        <taxon>Pseudomonadota</taxon>
        <taxon>Alphaproteobacteria</taxon>
        <taxon>Rhodospirillales</taxon>
        <taxon>Rhodospirillaceae</taxon>
        <taxon>Ferrovibrio</taxon>
    </lineage>
</organism>
<name>A0A516H799_9PROT</name>
<dbReference type="InterPro" id="IPR000281">
    <property type="entry name" value="HTH_RpiR"/>
</dbReference>
<dbReference type="PANTHER" id="PTHR30514">
    <property type="entry name" value="GLUCOKINASE"/>
    <property type="match status" value="1"/>
</dbReference>
<dbReference type="OrthoDB" id="9814676at2"/>
<gene>
    <name evidence="6" type="ORF">FNB15_02790</name>
</gene>
<dbReference type="GO" id="GO:0003677">
    <property type="term" value="F:DNA binding"/>
    <property type="evidence" value="ECO:0007669"/>
    <property type="project" value="UniProtKB-KW"/>
</dbReference>
<evidence type="ECO:0000256" key="1">
    <source>
        <dbReference type="ARBA" id="ARBA00023015"/>
    </source>
</evidence>
<dbReference type="InterPro" id="IPR036388">
    <property type="entry name" value="WH-like_DNA-bd_sf"/>
</dbReference>
<dbReference type="InterPro" id="IPR035472">
    <property type="entry name" value="RpiR-like_SIS"/>
</dbReference>
<dbReference type="Gene3D" id="3.40.50.10490">
    <property type="entry name" value="Glucose-6-phosphate isomerase like protein, domain 1"/>
    <property type="match status" value="1"/>
</dbReference>
<dbReference type="InterPro" id="IPR046348">
    <property type="entry name" value="SIS_dom_sf"/>
</dbReference>
<dbReference type="PROSITE" id="PS51071">
    <property type="entry name" value="HTH_RPIR"/>
    <property type="match status" value="1"/>
</dbReference>
<evidence type="ECO:0000256" key="2">
    <source>
        <dbReference type="ARBA" id="ARBA00023125"/>
    </source>
</evidence>
<proteinExistence type="predicted"/>
<dbReference type="SUPFAM" id="SSF53697">
    <property type="entry name" value="SIS domain"/>
    <property type="match status" value="1"/>
</dbReference>
<dbReference type="EMBL" id="CP041636">
    <property type="protein sequence ID" value="QDO99612.1"/>
    <property type="molecule type" value="Genomic_DNA"/>
</dbReference>
<evidence type="ECO:0000259" key="4">
    <source>
        <dbReference type="PROSITE" id="PS51071"/>
    </source>
</evidence>
<feature type="domain" description="HTH rpiR-type" evidence="4">
    <location>
        <begin position="5"/>
        <end position="81"/>
    </location>
</feature>
<keyword evidence="1" id="KW-0805">Transcription regulation</keyword>
<dbReference type="AlphaFoldDB" id="A0A516H799"/>
<dbReference type="Proteomes" id="UP000317496">
    <property type="component" value="Chromosome"/>
</dbReference>
<keyword evidence="7" id="KW-1185">Reference proteome</keyword>
<dbReference type="KEGG" id="fer:FNB15_02790"/>